<dbReference type="GO" id="GO:0045892">
    <property type="term" value="P:negative regulation of DNA-templated transcription"/>
    <property type="evidence" value="ECO:0007669"/>
    <property type="project" value="TreeGrafter"/>
</dbReference>
<dbReference type="SUPFAM" id="SSF101353">
    <property type="entry name" value="Putative anticodon-binding domain of alanyl-tRNA synthetase (AlaRS)"/>
    <property type="match status" value="1"/>
</dbReference>
<dbReference type="NCBIfam" id="TIGR00344">
    <property type="entry name" value="alaS"/>
    <property type="match status" value="1"/>
</dbReference>
<evidence type="ECO:0000313" key="14">
    <source>
        <dbReference type="Proteomes" id="UP000063964"/>
    </source>
</evidence>
<dbReference type="InterPro" id="IPR002318">
    <property type="entry name" value="Ala-tRNA-lgiase_IIc"/>
</dbReference>
<proteinExistence type="inferred from homology"/>
<dbReference type="InterPro" id="IPR003156">
    <property type="entry name" value="DHHA1_dom"/>
</dbReference>
<dbReference type="Pfam" id="PF01411">
    <property type="entry name" value="tRNA-synt_2c"/>
    <property type="match status" value="1"/>
</dbReference>
<dbReference type="GO" id="GO:0004813">
    <property type="term" value="F:alanine-tRNA ligase activity"/>
    <property type="evidence" value="ECO:0007669"/>
    <property type="project" value="UniProtKB-UniRule"/>
</dbReference>
<evidence type="ECO:0000256" key="8">
    <source>
        <dbReference type="ARBA" id="ARBA00022884"/>
    </source>
</evidence>
<dbReference type="OrthoDB" id="9803884at2"/>
<name>A0A109WB14_9BACT</name>
<comment type="catalytic activity">
    <reaction evidence="11">
        <text>tRNA(Ala) + L-alanine + ATP = L-alanyl-tRNA(Ala) + AMP + diphosphate</text>
        <dbReference type="Rhea" id="RHEA:12540"/>
        <dbReference type="Rhea" id="RHEA-COMP:9657"/>
        <dbReference type="Rhea" id="RHEA-COMP:9923"/>
        <dbReference type="ChEBI" id="CHEBI:30616"/>
        <dbReference type="ChEBI" id="CHEBI:33019"/>
        <dbReference type="ChEBI" id="CHEBI:57972"/>
        <dbReference type="ChEBI" id="CHEBI:78442"/>
        <dbReference type="ChEBI" id="CHEBI:78497"/>
        <dbReference type="ChEBI" id="CHEBI:456215"/>
        <dbReference type="EC" id="6.1.1.7"/>
    </reaction>
</comment>
<dbReference type="Pfam" id="PF02272">
    <property type="entry name" value="DHHA1"/>
    <property type="match status" value="1"/>
</dbReference>
<dbReference type="FunFam" id="3.30.930.10:FF:000004">
    <property type="entry name" value="Alanine--tRNA ligase"/>
    <property type="match status" value="1"/>
</dbReference>
<dbReference type="Gene3D" id="6.10.250.550">
    <property type="match status" value="1"/>
</dbReference>
<dbReference type="InterPro" id="IPR012947">
    <property type="entry name" value="tRNA_SAD"/>
</dbReference>
<dbReference type="SMART" id="SM00863">
    <property type="entry name" value="tRNA_SAD"/>
    <property type="match status" value="1"/>
</dbReference>
<dbReference type="PANTHER" id="PTHR11777:SF9">
    <property type="entry name" value="ALANINE--TRNA LIGASE, CYTOPLASMIC"/>
    <property type="match status" value="1"/>
</dbReference>
<keyword evidence="4 11" id="KW-0479">Metal-binding</keyword>
<dbReference type="GO" id="GO:0002161">
    <property type="term" value="F:aminoacyl-tRNA deacylase activity"/>
    <property type="evidence" value="ECO:0007669"/>
    <property type="project" value="TreeGrafter"/>
</dbReference>
<dbReference type="InterPro" id="IPR009000">
    <property type="entry name" value="Transl_B-barrel_sf"/>
</dbReference>
<comment type="subcellular location">
    <subcellularLocation>
        <location evidence="11">Cytoplasm</location>
    </subcellularLocation>
</comment>
<evidence type="ECO:0000256" key="2">
    <source>
        <dbReference type="ARBA" id="ARBA00022555"/>
    </source>
</evidence>
<dbReference type="CDD" id="cd00673">
    <property type="entry name" value="AlaRS_core"/>
    <property type="match status" value="1"/>
</dbReference>
<comment type="similarity">
    <text evidence="1 11">Belongs to the class-II aminoacyl-tRNA synthetase family.</text>
</comment>
<dbReference type="InterPro" id="IPR018162">
    <property type="entry name" value="Ala-tRNA-ligase_IIc_anticod-bd"/>
</dbReference>
<dbReference type="Gene3D" id="2.40.30.130">
    <property type="match status" value="1"/>
</dbReference>
<dbReference type="PRINTS" id="PR00980">
    <property type="entry name" value="TRNASYNTHALA"/>
</dbReference>
<dbReference type="InterPro" id="IPR018165">
    <property type="entry name" value="Ala-tRNA-synth_IIc_core"/>
</dbReference>
<dbReference type="SUPFAM" id="SSF50447">
    <property type="entry name" value="Translation proteins"/>
    <property type="match status" value="1"/>
</dbReference>
<gene>
    <name evidence="11" type="primary">alaS</name>
    <name evidence="13" type="ORF">AXF15_04185</name>
</gene>
<keyword evidence="11" id="KW-0963">Cytoplasm</keyword>
<dbReference type="FunFam" id="3.10.310.40:FF:000001">
    <property type="entry name" value="Alanine--tRNA ligase"/>
    <property type="match status" value="1"/>
</dbReference>
<evidence type="ECO:0000256" key="5">
    <source>
        <dbReference type="ARBA" id="ARBA00022741"/>
    </source>
</evidence>
<dbReference type="Pfam" id="PF07973">
    <property type="entry name" value="tRNA_SAD"/>
    <property type="match status" value="1"/>
</dbReference>
<dbReference type="EMBL" id="CP014230">
    <property type="protein sequence ID" value="AMD92388.1"/>
    <property type="molecule type" value="Genomic_DNA"/>
</dbReference>
<dbReference type="GO" id="GO:0000049">
    <property type="term" value="F:tRNA binding"/>
    <property type="evidence" value="ECO:0007669"/>
    <property type="project" value="UniProtKB-KW"/>
</dbReference>
<keyword evidence="14" id="KW-1185">Reference proteome</keyword>
<dbReference type="GO" id="GO:0005524">
    <property type="term" value="F:ATP binding"/>
    <property type="evidence" value="ECO:0007669"/>
    <property type="project" value="UniProtKB-UniRule"/>
</dbReference>
<evidence type="ECO:0000259" key="12">
    <source>
        <dbReference type="PROSITE" id="PS50860"/>
    </source>
</evidence>
<evidence type="ECO:0000256" key="3">
    <source>
        <dbReference type="ARBA" id="ARBA00022598"/>
    </source>
</evidence>
<accession>A0A109WB14</accession>
<feature type="binding site" evidence="11">
    <location>
        <position position="572"/>
    </location>
    <ligand>
        <name>Zn(2+)</name>
        <dbReference type="ChEBI" id="CHEBI:29105"/>
    </ligand>
</feature>
<dbReference type="HAMAP" id="MF_00036_B">
    <property type="entry name" value="Ala_tRNA_synth_B"/>
    <property type="match status" value="1"/>
</dbReference>
<keyword evidence="6 11" id="KW-0862">Zinc</keyword>
<evidence type="ECO:0000313" key="13">
    <source>
        <dbReference type="EMBL" id="AMD92388.1"/>
    </source>
</evidence>
<keyword evidence="5 11" id="KW-0547">Nucleotide-binding</keyword>
<dbReference type="InterPro" id="IPR023033">
    <property type="entry name" value="Ala_tRNA_ligase_euk/bac"/>
</dbReference>
<dbReference type="STRING" id="888061.AXF15_04185"/>
<keyword evidence="3 11" id="KW-0436">Ligase</keyword>
<keyword evidence="9 11" id="KW-0648">Protein biosynthesis</keyword>
<dbReference type="Gene3D" id="3.30.54.20">
    <property type="match status" value="1"/>
</dbReference>
<dbReference type="GO" id="GO:0005829">
    <property type="term" value="C:cytosol"/>
    <property type="evidence" value="ECO:0007669"/>
    <property type="project" value="TreeGrafter"/>
</dbReference>
<evidence type="ECO:0000256" key="9">
    <source>
        <dbReference type="ARBA" id="ARBA00022917"/>
    </source>
</evidence>
<feature type="binding site" evidence="11">
    <location>
        <position position="675"/>
    </location>
    <ligand>
        <name>Zn(2+)</name>
        <dbReference type="ChEBI" id="CHEBI:29105"/>
    </ligand>
</feature>
<comment type="cofactor">
    <cofactor evidence="11">
        <name>Zn(2+)</name>
        <dbReference type="ChEBI" id="CHEBI:29105"/>
    </cofactor>
    <text evidence="11">Binds 1 zinc ion per subunit.</text>
</comment>
<keyword evidence="2 11" id="KW-0820">tRNA-binding</keyword>
<dbReference type="SUPFAM" id="SSF55186">
    <property type="entry name" value="ThrRS/AlaRS common domain"/>
    <property type="match status" value="1"/>
</dbReference>
<evidence type="ECO:0000256" key="6">
    <source>
        <dbReference type="ARBA" id="ARBA00022833"/>
    </source>
</evidence>
<dbReference type="Gene3D" id="3.30.980.10">
    <property type="entry name" value="Threonyl-trna Synthetase, Chain A, domain 2"/>
    <property type="match status" value="1"/>
</dbReference>
<protein>
    <recommendedName>
        <fullName evidence="11">Alanine--tRNA ligase</fullName>
        <ecNumber evidence="11">6.1.1.7</ecNumber>
    </recommendedName>
    <alternativeName>
        <fullName evidence="11">Alanyl-tRNA synthetase</fullName>
        <shortName evidence="11">AlaRS</shortName>
    </alternativeName>
</protein>
<dbReference type="RefSeq" id="WP_066603724.1">
    <property type="nucleotide sequence ID" value="NZ_CP014230.1"/>
</dbReference>
<comment type="function">
    <text evidence="11">Catalyzes the attachment of alanine to tRNA(Ala) in a two-step reaction: alanine is first activated by ATP to form Ala-AMP and then transferred to the acceptor end of tRNA(Ala). Also edits incorrectly charged Ser-tRNA(Ala) and Gly-tRNA(Ala) via its editing domain.</text>
</comment>
<dbReference type="GO" id="GO:0006419">
    <property type="term" value="P:alanyl-tRNA aminoacylation"/>
    <property type="evidence" value="ECO:0007669"/>
    <property type="project" value="UniProtKB-UniRule"/>
</dbReference>
<evidence type="ECO:0000256" key="1">
    <source>
        <dbReference type="ARBA" id="ARBA00008226"/>
    </source>
</evidence>
<evidence type="ECO:0000256" key="10">
    <source>
        <dbReference type="ARBA" id="ARBA00023146"/>
    </source>
</evidence>
<reference evidence="14" key="1">
    <citation type="submission" date="2016-02" db="EMBL/GenBank/DDBJ databases">
        <authorList>
            <person name="Holder M.E."/>
            <person name="Ajami N.J."/>
            <person name="Petrosino J.F."/>
        </authorList>
    </citation>
    <scope>NUCLEOTIDE SEQUENCE [LARGE SCALE GENOMIC DNA]</scope>
    <source>
        <strain evidence="14">DSM 12838</strain>
    </source>
</reference>
<sequence length="877" mass="96010">MISAGEIRKRFLEYFRAHGHSVQPSSSLVPQDDPTLLFTNAGMVQFKKIFQGQEKRDYTRATTSQKCLRVGGKHNDLENVGRTARHHTFFEMLGNFSFGDYFKEEAIRLAWNFVTGELGLDKDKLSISVFREDDEAEALWRQVAGVPAERIYRLDEKDNFWAMGDTGPCGPCSEIYVDQGADMACGPECGIGKCDCDRFLEIWNLVFMQFNRFEDGRMEPLPKPSIDTGMGLERITAICQGKRSNFDTDLFQGLIQAMARKAGVAYGRDADTDTALRVIADHSRAIAFLLADGMLPSNEGRGYVLRRLIRRACRFGKLLGFTEPFLYETAAQVVREMGETFPELAASRDFMIRVVRQEEERFGETLDKGLRILEEEMAALKTAGKTAISGETAFRLYDTYGFPLDIVNDVAEKQGFSVDEPGFLEHMAVQKKKSKEAWAGSGDKGLAGRFAALLGGGLESEFVGYDCLNASSRVVALLGSGGEPVDRLEGDGFMVTLRTPFYGESGGQAGDRGRVVSPTGTARVLDTLKPAPSLSVHKVEMSEGCLLADQEVELSVEEGERMDTARNHSATHLLHAALRRVLGEHVKQAGSLVTPSRLRFDFTHIAPLSAEELRQIENEVNRAILADTPITTEIMPYDRAVGEKQAMALFGEKYEADVRVVEMAGESVELCGGTHLSATGQAGTFCILSEAGIAAGVRRIEALTGWEALRYWQGLRDEVREAGHMLKAAPGDLAAKIASMQEQNKTLSRNVQALQDRAMSESGKNLMAEVKQIGGVNLLARQVDAPDMDALRRLMDDLRSKMPSGVIALAAEVDGKALLVLSVSKDLHKRCTAPALMRNISEEIGGGGGGRPDLAQAGGNRPKGIQAALARLEVLLG</sequence>
<dbReference type="InterPro" id="IPR018163">
    <property type="entry name" value="Thr/Ala-tRNA-synth_IIc_edit"/>
</dbReference>
<dbReference type="AlphaFoldDB" id="A0A109WB14"/>
<dbReference type="InterPro" id="IPR018164">
    <property type="entry name" value="Ala-tRNA-synth_IIc_N"/>
</dbReference>
<evidence type="ECO:0000256" key="4">
    <source>
        <dbReference type="ARBA" id="ARBA00022723"/>
    </source>
</evidence>
<dbReference type="PROSITE" id="PS50860">
    <property type="entry name" value="AA_TRNA_LIGASE_II_ALA"/>
    <property type="match status" value="1"/>
</dbReference>
<dbReference type="Gene3D" id="3.30.930.10">
    <property type="entry name" value="Bira Bifunctional Protein, Domain 2"/>
    <property type="match status" value="1"/>
</dbReference>
<feature type="binding site" evidence="11">
    <location>
        <position position="671"/>
    </location>
    <ligand>
        <name>Zn(2+)</name>
        <dbReference type="ChEBI" id="CHEBI:29105"/>
    </ligand>
</feature>
<dbReference type="Gene3D" id="3.10.310.40">
    <property type="match status" value="1"/>
</dbReference>
<keyword evidence="7 11" id="KW-0067">ATP-binding</keyword>
<dbReference type="InterPro" id="IPR050058">
    <property type="entry name" value="Ala-tRNA_ligase"/>
</dbReference>
<dbReference type="EC" id="6.1.1.7" evidence="11"/>
<dbReference type="KEGG" id="doa:AXF15_04185"/>
<keyword evidence="8 11" id="KW-0694">RNA-binding</keyword>
<dbReference type="PANTHER" id="PTHR11777">
    <property type="entry name" value="ALANYL-TRNA SYNTHETASE"/>
    <property type="match status" value="1"/>
</dbReference>
<keyword evidence="10 11" id="KW-0030">Aminoacyl-tRNA synthetase</keyword>
<feature type="binding site" evidence="11">
    <location>
        <position position="568"/>
    </location>
    <ligand>
        <name>Zn(2+)</name>
        <dbReference type="ChEBI" id="CHEBI:29105"/>
    </ligand>
</feature>
<dbReference type="SUPFAM" id="SSF55681">
    <property type="entry name" value="Class II aaRS and biotin synthetases"/>
    <property type="match status" value="1"/>
</dbReference>
<dbReference type="InterPro" id="IPR045864">
    <property type="entry name" value="aa-tRNA-synth_II/BPL/LPL"/>
</dbReference>
<dbReference type="Proteomes" id="UP000063964">
    <property type="component" value="Chromosome"/>
</dbReference>
<comment type="domain">
    <text evidence="11">Consists of three domains; the N-terminal catalytic domain, the editing domain and the C-terminal C-Ala domain. The editing domain removes incorrectly charged amino acids, while the C-Ala domain, along with tRNA(Ala), serves as a bridge to cooperatively bring together the editing and aminoacylation centers thus stimulating deacylation of misacylated tRNAs.</text>
</comment>
<organism evidence="13 14">
    <name type="scientific">Desulfomicrobium orale DSM 12838</name>
    <dbReference type="NCBI Taxonomy" id="888061"/>
    <lineage>
        <taxon>Bacteria</taxon>
        <taxon>Pseudomonadati</taxon>
        <taxon>Thermodesulfobacteriota</taxon>
        <taxon>Desulfovibrionia</taxon>
        <taxon>Desulfovibrionales</taxon>
        <taxon>Desulfomicrobiaceae</taxon>
        <taxon>Desulfomicrobium</taxon>
    </lineage>
</organism>
<dbReference type="GO" id="GO:0008270">
    <property type="term" value="F:zinc ion binding"/>
    <property type="evidence" value="ECO:0007669"/>
    <property type="project" value="UniProtKB-UniRule"/>
</dbReference>
<evidence type="ECO:0000256" key="7">
    <source>
        <dbReference type="ARBA" id="ARBA00022840"/>
    </source>
</evidence>
<dbReference type="FunFam" id="3.30.980.10:FF:000004">
    <property type="entry name" value="Alanine--tRNA ligase, cytoplasmic"/>
    <property type="match status" value="1"/>
</dbReference>
<feature type="domain" description="Alanyl-transfer RNA synthetases family profile" evidence="12">
    <location>
        <begin position="2"/>
        <end position="714"/>
    </location>
</feature>
<evidence type="ECO:0000256" key="11">
    <source>
        <dbReference type="HAMAP-Rule" id="MF_00036"/>
    </source>
</evidence>